<feature type="domain" description="FAD-binding" evidence="9">
    <location>
        <begin position="5"/>
        <end position="336"/>
    </location>
</feature>
<proteinExistence type="inferred from homology"/>
<evidence type="ECO:0000256" key="7">
    <source>
        <dbReference type="ARBA" id="ARBA00023033"/>
    </source>
</evidence>
<gene>
    <name evidence="10" type="ORF">DM558_03035</name>
</gene>
<evidence type="ECO:0000256" key="8">
    <source>
        <dbReference type="SAM" id="Phobius"/>
    </source>
</evidence>
<reference evidence="11" key="1">
    <citation type="submission" date="2018-06" db="EMBL/GenBank/DDBJ databases">
        <title>Complete genome of Pseudomonas insecticola strain QZS01.</title>
        <authorList>
            <person name="Wang J."/>
            <person name="Su Q."/>
        </authorList>
    </citation>
    <scope>NUCLEOTIDE SEQUENCE [LARGE SCALE GENOMIC DNA]</scope>
    <source>
        <strain evidence="11">QZS01</strain>
    </source>
</reference>
<evidence type="ECO:0000256" key="1">
    <source>
        <dbReference type="ARBA" id="ARBA00001974"/>
    </source>
</evidence>
<dbReference type="PRINTS" id="PR00420">
    <property type="entry name" value="RNGMNOXGNASE"/>
</dbReference>
<keyword evidence="6" id="KW-0560">Oxidoreductase</keyword>
<evidence type="ECO:0000313" key="10">
    <source>
        <dbReference type="EMBL" id="AZS49816.1"/>
    </source>
</evidence>
<dbReference type="RefSeq" id="WP_127161991.1">
    <property type="nucleotide sequence ID" value="NZ_CP029822.1"/>
</dbReference>
<dbReference type="PANTHER" id="PTHR43876">
    <property type="entry name" value="UBIQUINONE BIOSYNTHESIS MONOOXYGENASE COQ6, MITOCHONDRIAL"/>
    <property type="match status" value="1"/>
</dbReference>
<dbReference type="InterPro" id="IPR002938">
    <property type="entry name" value="FAD-bd"/>
</dbReference>
<comment type="cofactor">
    <cofactor evidence="1">
        <name>FAD</name>
        <dbReference type="ChEBI" id="CHEBI:57692"/>
    </cofactor>
</comment>
<evidence type="ECO:0000313" key="11">
    <source>
        <dbReference type="Proteomes" id="UP000273143"/>
    </source>
</evidence>
<keyword evidence="7" id="KW-0503">Monooxygenase</keyword>
<dbReference type="NCBIfam" id="TIGR01988">
    <property type="entry name" value="Ubi-OHases"/>
    <property type="match status" value="1"/>
</dbReference>
<dbReference type="GO" id="GO:0008681">
    <property type="term" value="F:2-octaprenyl-6-methoxyphenol hydroxylase activity"/>
    <property type="evidence" value="ECO:0007669"/>
    <property type="project" value="InterPro"/>
</dbReference>
<dbReference type="InterPro" id="IPR036188">
    <property type="entry name" value="FAD/NAD-bd_sf"/>
</dbReference>
<dbReference type="NCBIfam" id="TIGR01984">
    <property type="entry name" value="UbiH"/>
    <property type="match status" value="1"/>
</dbReference>
<dbReference type="InterPro" id="IPR010971">
    <property type="entry name" value="UbiH/COQ6"/>
</dbReference>
<keyword evidence="11" id="KW-1185">Reference proteome</keyword>
<dbReference type="InterPro" id="IPR011295">
    <property type="entry name" value="UbiH"/>
</dbReference>
<dbReference type="UniPathway" id="UPA00232"/>
<evidence type="ECO:0000256" key="2">
    <source>
        <dbReference type="ARBA" id="ARBA00004749"/>
    </source>
</evidence>
<organism evidence="10 11">
    <name type="scientific">Entomomonas moraniae</name>
    <dbReference type="NCBI Taxonomy" id="2213226"/>
    <lineage>
        <taxon>Bacteria</taxon>
        <taxon>Pseudomonadati</taxon>
        <taxon>Pseudomonadota</taxon>
        <taxon>Gammaproteobacteria</taxon>
        <taxon>Pseudomonadales</taxon>
        <taxon>Pseudomonadaceae</taxon>
        <taxon>Entomomonas</taxon>
    </lineage>
</organism>
<evidence type="ECO:0000256" key="5">
    <source>
        <dbReference type="ARBA" id="ARBA00022827"/>
    </source>
</evidence>
<dbReference type="AlphaFoldDB" id="A0A3Q9JJS0"/>
<dbReference type="EMBL" id="CP029822">
    <property type="protein sequence ID" value="AZS49816.1"/>
    <property type="molecule type" value="Genomic_DNA"/>
</dbReference>
<comment type="similarity">
    <text evidence="3">Belongs to the UbiH/COQ6 family.</text>
</comment>
<dbReference type="GO" id="GO:0006744">
    <property type="term" value="P:ubiquinone biosynthetic process"/>
    <property type="evidence" value="ECO:0007669"/>
    <property type="project" value="UniProtKB-UniPathway"/>
</dbReference>
<feature type="transmembrane region" description="Helical" evidence="8">
    <location>
        <begin position="6"/>
        <end position="26"/>
    </location>
</feature>
<keyword evidence="4" id="KW-0285">Flavoprotein</keyword>
<evidence type="ECO:0000259" key="9">
    <source>
        <dbReference type="Pfam" id="PF01494"/>
    </source>
</evidence>
<keyword evidence="8" id="KW-0812">Transmembrane</keyword>
<dbReference type="Pfam" id="PF01494">
    <property type="entry name" value="FAD_binding_3"/>
    <property type="match status" value="1"/>
</dbReference>
<keyword evidence="8" id="KW-0472">Membrane</keyword>
<dbReference type="PANTHER" id="PTHR43876:SF8">
    <property type="entry name" value="2-OCTAPRENYL-6-METHOXYPHENOL HYDROXYLASE"/>
    <property type="match status" value="1"/>
</dbReference>
<keyword evidence="8" id="KW-1133">Transmembrane helix</keyword>
<dbReference type="KEGG" id="emo:DM558_03035"/>
<dbReference type="Proteomes" id="UP000273143">
    <property type="component" value="Chromosome"/>
</dbReference>
<dbReference type="InterPro" id="IPR051205">
    <property type="entry name" value="UbiH/COQ6_monooxygenase"/>
</dbReference>
<dbReference type="Gene3D" id="3.50.50.60">
    <property type="entry name" value="FAD/NAD(P)-binding domain"/>
    <property type="match status" value="2"/>
</dbReference>
<dbReference type="NCBIfam" id="NF004356">
    <property type="entry name" value="PRK05732.1"/>
    <property type="match status" value="1"/>
</dbReference>
<evidence type="ECO:0000256" key="6">
    <source>
        <dbReference type="ARBA" id="ARBA00023002"/>
    </source>
</evidence>
<name>A0A3Q9JJS0_9GAMM</name>
<dbReference type="GO" id="GO:0071949">
    <property type="term" value="F:FAD binding"/>
    <property type="evidence" value="ECO:0007669"/>
    <property type="project" value="InterPro"/>
</dbReference>
<dbReference type="SUPFAM" id="SSF51905">
    <property type="entry name" value="FAD/NAD(P)-binding domain"/>
    <property type="match status" value="1"/>
</dbReference>
<protein>
    <submittedName>
        <fullName evidence="10">2-octaprenyl-6-methoxyphenyl hydroxylase</fullName>
    </submittedName>
</protein>
<evidence type="ECO:0000256" key="4">
    <source>
        <dbReference type="ARBA" id="ARBA00022630"/>
    </source>
</evidence>
<keyword evidence="5" id="KW-0274">FAD</keyword>
<sequence length="395" mass="43552">MQQNDLVIIGGGLVGASLALCLQSAAREKGWRVKLIEPHSIESGYQPSYDARSSAISYGSKLIYEQLGVWDLLATKAEPITFIQVSERGHGVKINLDAKQEGMSSFGYVIDNAWIGHCLTTALDTQVIDCLYNTEVSQLIPQPDGYRIILGNGEVMESKLVVLADGGRSPLREQLGIHVASTPYNQTAIIANITPGCRHMGRAFERFTDEGPIALLPLPNNDCALVWTREHEEAERLLALPDEAFLSELQHSFGSRMGEFKRVGKRHSYPLILTKAEEQVRPHLVLLGNSAHGLHPVAGQGYNLSLRDTWALAQTLLTSDKPLGDFKTLLKYQEQRGCDQFCVVGFSDRVTRLFSNKQPILKAGRFLGLGLGATNIVPPLKHWFILQAMGLGVRQ</sequence>
<evidence type="ECO:0000256" key="3">
    <source>
        <dbReference type="ARBA" id="ARBA00005349"/>
    </source>
</evidence>
<comment type="pathway">
    <text evidence="2">Cofactor biosynthesis; ubiquinone biosynthesis.</text>
</comment>
<accession>A0A3Q9JJS0</accession>